<gene>
    <name evidence="3" type="ORF">OLMES_4623</name>
</gene>
<sequence>MDTPTKTLTFETRLDLIHEQDAALCQYAELWNQVKFRWFANLQKPKAQQLNRTQFMHEMGMPFSYRVFQGVRQSIKGLIQSYQTNRNNRLATLDVKIKQLEKTLNKLKKRCDHVAEKGSPQQAKQLRNRLRQKEVKLRRWQQKQSALVAEKQENKAPICFGGRKLLKERQTLKSNEGIRDWQCRWHEARHREFLLVGSHDESWGCQNAQLSPSEQEDAYQLKLLVPHQLRATFGTTINIDHLQFKHGSKAAIAQAVWQNQVKKHDKSIKGQPLSFRFKRDKKGWRLLVSVEVAGPKEQAEWIDDDQGVIGVDVNPDHLAVVELDRNGNPLQHRTFDLPLHYKNDAQRAAIIGDAVRDLMDFAAQQGKAVVIEKLDFQQKKRHYQKQDHPQYARMLNAFAYGKIKDLIETQSIKRGIRLYHVNPAYTSLLGRMKYRDRHGFSDHHAAALVIGRRHYGFKEKPPKQLMGINAKGTVKTEHPPVRMALGDYQYYNKLQRWYQPLEKSLDFLSGWRHFRRVNRVSYSVEARLGGRPGMSPDLIQESTPLLSAHPAL</sequence>
<protein>
    <submittedName>
        <fullName evidence="3">IS607 family transposase OrfB</fullName>
    </submittedName>
</protein>
<dbReference type="Proteomes" id="UP000196027">
    <property type="component" value="Chromosome"/>
</dbReference>
<keyword evidence="4" id="KW-1185">Reference proteome</keyword>
<evidence type="ECO:0000313" key="3">
    <source>
        <dbReference type="EMBL" id="ARU58618.1"/>
    </source>
</evidence>
<keyword evidence="2" id="KW-0175">Coiled coil</keyword>
<dbReference type="KEGG" id="ome:OLMES_4623"/>
<evidence type="ECO:0000313" key="4">
    <source>
        <dbReference type="Proteomes" id="UP000196027"/>
    </source>
</evidence>
<evidence type="ECO:0000256" key="2">
    <source>
        <dbReference type="SAM" id="Coils"/>
    </source>
</evidence>
<dbReference type="AlphaFoldDB" id="A0A1Y0IDL2"/>
<dbReference type="OrthoDB" id="6195290at2"/>
<keyword evidence="1" id="KW-0238">DNA-binding</keyword>
<dbReference type="NCBIfam" id="TIGR01766">
    <property type="entry name" value="IS200/IS605 family accessory protein TnpB-like domain"/>
    <property type="match status" value="1"/>
</dbReference>
<dbReference type="EMBL" id="CP021425">
    <property type="protein sequence ID" value="ARU58618.1"/>
    <property type="molecule type" value="Genomic_DNA"/>
</dbReference>
<dbReference type="GO" id="GO:0003677">
    <property type="term" value="F:DNA binding"/>
    <property type="evidence" value="ECO:0007669"/>
    <property type="project" value="UniProtKB-KW"/>
</dbReference>
<feature type="coiled-coil region" evidence="2">
    <location>
        <begin position="90"/>
        <end position="143"/>
    </location>
</feature>
<reference evidence="3 4" key="1">
    <citation type="submission" date="2017-05" db="EMBL/GenBank/DDBJ databases">
        <title>Genomic insights into alkan degradation activity of Oleiphilus messinensis.</title>
        <authorList>
            <person name="Kozyavkin S.A."/>
            <person name="Slesarev A.I."/>
            <person name="Golyshin P.N."/>
            <person name="Korzhenkov A."/>
            <person name="Golyshina O.N."/>
            <person name="Toshchakov S.V."/>
        </authorList>
    </citation>
    <scope>NUCLEOTIDE SEQUENCE [LARGE SCALE GENOMIC DNA]</scope>
    <source>
        <strain evidence="3 4">ME102</strain>
    </source>
</reference>
<name>A0A1Y0IDL2_9GAMM</name>
<proteinExistence type="predicted"/>
<dbReference type="RefSeq" id="WP_087463377.1">
    <property type="nucleotide sequence ID" value="NZ_CP021425.1"/>
</dbReference>
<organism evidence="3 4">
    <name type="scientific">Oleiphilus messinensis</name>
    <dbReference type="NCBI Taxonomy" id="141451"/>
    <lineage>
        <taxon>Bacteria</taxon>
        <taxon>Pseudomonadati</taxon>
        <taxon>Pseudomonadota</taxon>
        <taxon>Gammaproteobacteria</taxon>
        <taxon>Oceanospirillales</taxon>
        <taxon>Oleiphilaceae</taxon>
        <taxon>Oleiphilus</taxon>
    </lineage>
</organism>
<dbReference type="InterPro" id="IPR010095">
    <property type="entry name" value="Cas12f1-like_TNB"/>
</dbReference>
<accession>A0A1Y0IDL2</accession>
<evidence type="ECO:0000256" key="1">
    <source>
        <dbReference type="ARBA" id="ARBA00023125"/>
    </source>
</evidence>